<organism evidence="1 2">
    <name type="scientific">Alloprevotella tannerae ATCC 51259</name>
    <dbReference type="NCBI Taxonomy" id="626522"/>
    <lineage>
        <taxon>Bacteria</taxon>
        <taxon>Pseudomonadati</taxon>
        <taxon>Bacteroidota</taxon>
        <taxon>Bacteroidia</taxon>
        <taxon>Bacteroidales</taxon>
        <taxon>Prevotellaceae</taxon>
        <taxon>Alloprevotella</taxon>
    </lineage>
</organism>
<gene>
    <name evidence="1" type="ORF">GCWU000325_00238</name>
</gene>
<sequence length="46" mass="5149">MYLGIHDIVVDSEISFTCVDSTLFLTVYIERATAAKLSPMIEKTLL</sequence>
<name>C9LDG9_9BACT</name>
<dbReference type="HOGENOM" id="CLU_3187500_0_0_10"/>
<dbReference type="AlphaFoldDB" id="C9LDG9"/>
<accession>C9LDG9</accession>
<protein>
    <submittedName>
        <fullName evidence="1">Uncharacterized protein</fullName>
    </submittedName>
</protein>
<keyword evidence="2" id="KW-1185">Reference proteome</keyword>
<dbReference type="Proteomes" id="UP000003460">
    <property type="component" value="Unassembled WGS sequence"/>
</dbReference>
<dbReference type="EMBL" id="ACIJ02000004">
    <property type="protein sequence ID" value="EEX72836.1"/>
    <property type="molecule type" value="Genomic_DNA"/>
</dbReference>
<evidence type="ECO:0000313" key="2">
    <source>
        <dbReference type="Proteomes" id="UP000003460"/>
    </source>
</evidence>
<reference evidence="1" key="1">
    <citation type="submission" date="2009-09" db="EMBL/GenBank/DDBJ databases">
        <authorList>
            <person name="Weinstock G."/>
            <person name="Sodergren E."/>
            <person name="Clifton S."/>
            <person name="Fulton L."/>
            <person name="Fulton B."/>
            <person name="Courtney L."/>
            <person name="Fronick C."/>
            <person name="Harrison M."/>
            <person name="Strong C."/>
            <person name="Farmer C."/>
            <person name="Delahaunty K."/>
            <person name="Markovic C."/>
            <person name="Hall O."/>
            <person name="Minx P."/>
            <person name="Tomlinson C."/>
            <person name="Mitreva M."/>
            <person name="Nelson J."/>
            <person name="Hou S."/>
            <person name="Wollam A."/>
            <person name="Pepin K.H."/>
            <person name="Johnson M."/>
            <person name="Bhonagiri V."/>
            <person name="Nash W.E."/>
            <person name="Warren W."/>
            <person name="Chinwalla A."/>
            <person name="Mardis E.R."/>
            <person name="Wilson R.K."/>
        </authorList>
    </citation>
    <scope>NUCLEOTIDE SEQUENCE [LARGE SCALE GENOMIC DNA]</scope>
    <source>
        <strain evidence="1">ATCC 51259</strain>
    </source>
</reference>
<proteinExistence type="predicted"/>
<evidence type="ECO:0000313" key="1">
    <source>
        <dbReference type="EMBL" id="EEX72836.1"/>
    </source>
</evidence>
<comment type="caution">
    <text evidence="1">The sequence shown here is derived from an EMBL/GenBank/DDBJ whole genome shotgun (WGS) entry which is preliminary data.</text>
</comment>